<feature type="binding site" evidence="6">
    <location>
        <position position="40"/>
    </location>
    <ligand>
        <name>molybdate</name>
        <dbReference type="ChEBI" id="CHEBI:36264"/>
    </ligand>
</feature>
<dbReference type="FunFam" id="3.40.190.10:FF:000035">
    <property type="entry name" value="Molybdate ABC transporter substrate-binding protein"/>
    <property type="match status" value="1"/>
</dbReference>
<evidence type="ECO:0000256" key="6">
    <source>
        <dbReference type="PIRSR" id="PIRSR004846-1"/>
    </source>
</evidence>
<dbReference type="SUPFAM" id="SSF53850">
    <property type="entry name" value="Periplasmic binding protein-like II"/>
    <property type="match status" value="1"/>
</dbReference>
<dbReference type="InterPro" id="IPR050682">
    <property type="entry name" value="ModA/WtpA"/>
</dbReference>
<feature type="binding site" evidence="6">
    <location>
        <position position="68"/>
    </location>
    <ligand>
        <name>molybdate</name>
        <dbReference type="ChEBI" id="CHEBI:36264"/>
    </ligand>
</feature>
<dbReference type="PIRSF" id="PIRSF004846">
    <property type="entry name" value="ModA"/>
    <property type="match status" value="1"/>
</dbReference>
<dbReference type="Gene3D" id="3.40.190.10">
    <property type="entry name" value="Periplasmic binding protein-like II"/>
    <property type="match status" value="2"/>
</dbReference>
<protein>
    <submittedName>
        <fullName evidence="8">Molybdate ABC transporter substrate-binding protein</fullName>
    </submittedName>
</protein>
<feature type="signal peptide" evidence="7">
    <location>
        <begin position="1"/>
        <end position="29"/>
    </location>
</feature>
<keyword evidence="2 6" id="KW-0500">Molybdenum</keyword>
<dbReference type="Pfam" id="PF13531">
    <property type="entry name" value="SBP_bac_11"/>
    <property type="match status" value="1"/>
</dbReference>
<dbReference type="GO" id="GO:0046872">
    <property type="term" value="F:metal ion binding"/>
    <property type="evidence" value="ECO:0007669"/>
    <property type="project" value="UniProtKB-KW"/>
</dbReference>
<dbReference type="EMBL" id="DXGI01000229">
    <property type="protein sequence ID" value="HIW78723.1"/>
    <property type="molecule type" value="Genomic_DNA"/>
</dbReference>
<sequence>MNKIGWGRCLRRAALGAIGCLLLAVPAFAAQEITVSAAASLANAFSEIKGLFEQRYPEIKVHTNFAASNPLLKQMEEGAPVDVFASADQETMDKAAAKKLVDPATRKDFALNDLVMVVPSDGKLSLSGAEDLTKPEVKRIAVGNPDSVPAGRYTKAALTAAGLWETLQPKYVFGASVRQALDYVARGEVDAGFVYRTDAMIGGDKMKVAVVMSGHKPVLYPIAVATTGSNRAGAEAFVAFVLSPEGRAVLTKYGFSQPQR</sequence>
<evidence type="ECO:0000313" key="8">
    <source>
        <dbReference type="EMBL" id="HIW78723.1"/>
    </source>
</evidence>
<dbReference type="GO" id="GO:0015689">
    <property type="term" value="P:molybdate ion transport"/>
    <property type="evidence" value="ECO:0007669"/>
    <property type="project" value="InterPro"/>
</dbReference>
<evidence type="ECO:0000256" key="1">
    <source>
        <dbReference type="ARBA" id="ARBA00009175"/>
    </source>
</evidence>
<dbReference type="PANTHER" id="PTHR30632:SF0">
    <property type="entry name" value="SULFATE-BINDING PROTEIN"/>
    <property type="match status" value="1"/>
</dbReference>
<dbReference type="PANTHER" id="PTHR30632">
    <property type="entry name" value="MOLYBDATE-BINDING PERIPLASMIC PROTEIN"/>
    <property type="match status" value="1"/>
</dbReference>
<dbReference type="GO" id="GO:0030973">
    <property type="term" value="F:molybdate ion binding"/>
    <property type="evidence" value="ECO:0007669"/>
    <property type="project" value="UniProtKB-ARBA"/>
</dbReference>
<comment type="subunit">
    <text evidence="5">The complex is composed of two ATP-binding proteins (ModC), two transmembrane proteins (ModB) and a solute-binding protein (ModA).</text>
</comment>
<feature type="binding site" evidence="6">
    <location>
        <position position="195"/>
    </location>
    <ligand>
        <name>molybdate</name>
        <dbReference type="ChEBI" id="CHEBI:36264"/>
    </ligand>
</feature>
<reference evidence="8" key="2">
    <citation type="submission" date="2021-04" db="EMBL/GenBank/DDBJ databases">
        <authorList>
            <person name="Gilroy R."/>
        </authorList>
    </citation>
    <scope>NUCLEOTIDE SEQUENCE</scope>
    <source>
        <strain evidence="8">ChiSxjej5B17-1746</strain>
    </source>
</reference>
<dbReference type="GO" id="GO:1901359">
    <property type="term" value="F:tungstate binding"/>
    <property type="evidence" value="ECO:0007669"/>
    <property type="project" value="UniProtKB-ARBA"/>
</dbReference>
<evidence type="ECO:0000256" key="7">
    <source>
        <dbReference type="SAM" id="SignalP"/>
    </source>
</evidence>
<evidence type="ECO:0000256" key="5">
    <source>
        <dbReference type="ARBA" id="ARBA00062515"/>
    </source>
</evidence>
<accession>A0A9D1QZE8</accession>
<evidence type="ECO:0000313" key="9">
    <source>
        <dbReference type="Proteomes" id="UP000824264"/>
    </source>
</evidence>
<organism evidence="8 9">
    <name type="scientific">Candidatus Bilophila faecipullorum</name>
    <dbReference type="NCBI Taxonomy" id="2838482"/>
    <lineage>
        <taxon>Bacteria</taxon>
        <taxon>Pseudomonadati</taxon>
        <taxon>Thermodesulfobacteriota</taxon>
        <taxon>Desulfovibrionia</taxon>
        <taxon>Desulfovibrionales</taxon>
        <taxon>Desulfovibrionaceae</taxon>
        <taxon>Bilophila</taxon>
    </lineage>
</organism>
<comment type="caution">
    <text evidence="8">The sequence shown here is derived from an EMBL/GenBank/DDBJ whole genome shotgun (WGS) entry which is preliminary data.</text>
</comment>
<feature type="binding site" evidence="6">
    <location>
        <position position="177"/>
    </location>
    <ligand>
        <name>molybdate</name>
        <dbReference type="ChEBI" id="CHEBI:36264"/>
    </ligand>
</feature>
<name>A0A9D1QZE8_9BACT</name>
<dbReference type="InterPro" id="IPR005950">
    <property type="entry name" value="ModA"/>
</dbReference>
<proteinExistence type="inferred from homology"/>
<keyword evidence="4 7" id="KW-0732">Signal</keyword>
<reference evidence="8" key="1">
    <citation type="journal article" date="2021" name="PeerJ">
        <title>Extensive microbial diversity within the chicken gut microbiome revealed by metagenomics and culture.</title>
        <authorList>
            <person name="Gilroy R."/>
            <person name="Ravi A."/>
            <person name="Getino M."/>
            <person name="Pursley I."/>
            <person name="Horton D.L."/>
            <person name="Alikhan N.F."/>
            <person name="Baker D."/>
            <person name="Gharbi K."/>
            <person name="Hall N."/>
            <person name="Watson M."/>
            <person name="Adriaenssens E.M."/>
            <person name="Foster-Nyarko E."/>
            <person name="Jarju S."/>
            <person name="Secka A."/>
            <person name="Antonio M."/>
            <person name="Oren A."/>
            <person name="Chaudhuri R.R."/>
            <person name="La Ragione R."/>
            <person name="Hildebrand F."/>
            <person name="Pallen M.J."/>
        </authorList>
    </citation>
    <scope>NUCLEOTIDE SEQUENCE</scope>
    <source>
        <strain evidence="8">ChiSxjej5B17-1746</strain>
    </source>
</reference>
<feature type="binding site" evidence="6">
    <location>
        <position position="150"/>
    </location>
    <ligand>
        <name>molybdate</name>
        <dbReference type="ChEBI" id="CHEBI:36264"/>
    </ligand>
</feature>
<evidence type="ECO:0000256" key="2">
    <source>
        <dbReference type="ARBA" id="ARBA00022505"/>
    </source>
</evidence>
<keyword evidence="3 6" id="KW-0479">Metal-binding</keyword>
<evidence type="ECO:0000256" key="3">
    <source>
        <dbReference type="ARBA" id="ARBA00022723"/>
    </source>
</evidence>
<feature type="chain" id="PRO_5039503831" evidence="7">
    <location>
        <begin position="30"/>
        <end position="260"/>
    </location>
</feature>
<comment type="similarity">
    <text evidence="1">Belongs to the bacterial solute-binding protein ModA family.</text>
</comment>
<dbReference type="AlphaFoldDB" id="A0A9D1QZE8"/>
<dbReference type="Proteomes" id="UP000824264">
    <property type="component" value="Unassembled WGS sequence"/>
</dbReference>
<gene>
    <name evidence="8" type="primary">modA</name>
    <name evidence="8" type="ORF">H9874_06230</name>
</gene>
<evidence type="ECO:0000256" key="4">
    <source>
        <dbReference type="ARBA" id="ARBA00022729"/>
    </source>
</evidence>
<dbReference type="NCBIfam" id="TIGR01256">
    <property type="entry name" value="modA"/>
    <property type="match status" value="1"/>
</dbReference>